<dbReference type="PANTHER" id="PTHR31170">
    <property type="entry name" value="BNAC04G53230D PROTEIN"/>
    <property type="match status" value="1"/>
</dbReference>
<dbReference type="AlphaFoldDB" id="A0ABC8VDL7"/>
<dbReference type="Pfam" id="PF03140">
    <property type="entry name" value="DUF247"/>
    <property type="match status" value="1"/>
</dbReference>
<keyword evidence="3" id="KW-1185">Reference proteome</keyword>
<organism evidence="2 3">
    <name type="scientific">Urochloa decumbens</name>
    <dbReference type="NCBI Taxonomy" id="240449"/>
    <lineage>
        <taxon>Eukaryota</taxon>
        <taxon>Viridiplantae</taxon>
        <taxon>Streptophyta</taxon>
        <taxon>Embryophyta</taxon>
        <taxon>Tracheophyta</taxon>
        <taxon>Spermatophyta</taxon>
        <taxon>Magnoliopsida</taxon>
        <taxon>Liliopsida</taxon>
        <taxon>Poales</taxon>
        <taxon>Poaceae</taxon>
        <taxon>PACMAD clade</taxon>
        <taxon>Panicoideae</taxon>
        <taxon>Panicodae</taxon>
        <taxon>Paniceae</taxon>
        <taxon>Melinidinae</taxon>
        <taxon>Urochloa</taxon>
    </lineage>
</organism>
<reference evidence="3" key="1">
    <citation type="submission" date="2024-06" db="EMBL/GenBank/DDBJ databases">
        <authorList>
            <person name="Ryan C."/>
        </authorList>
    </citation>
    <scope>NUCLEOTIDE SEQUENCE [LARGE SCALE GENOMIC DNA]</scope>
</reference>
<reference evidence="2 3" key="2">
    <citation type="submission" date="2024-10" db="EMBL/GenBank/DDBJ databases">
        <authorList>
            <person name="Ryan C."/>
        </authorList>
    </citation>
    <scope>NUCLEOTIDE SEQUENCE [LARGE SCALE GENOMIC DNA]</scope>
</reference>
<keyword evidence="1" id="KW-1133">Transmembrane helix</keyword>
<dbReference type="EMBL" id="OZ075111">
    <property type="protein sequence ID" value="CAL4888737.1"/>
    <property type="molecule type" value="Genomic_DNA"/>
</dbReference>
<dbReference type="Proteomes" id="UP001497457">
    <property type="component" value="Chromosome 1b"/>
</dbReference>
<sequence>MADVVQTKDAVGLAAGSAVDNWSNAMADETTSCVGAPTPDEDPLEVAVERRLSDGRLGDAGPFTIFRVPAHLREQERTLYEPRLVSVGPYYHGRAELRAMEQHKWRYLRHLLERAACVPQHAGKQPLRALVCAVRAVESRARGCYSEAIDDVPDFAEMLLLDGCFVLEFFFKWHKGEPDALRDAGWALVLLHSDLLLMENQVPFFVLEALFHAIFCGRTPRDLLVELLLLYIKPNGALLTQHQSPSSPCPAPAGTIDHLLHLFHEAFVPTPQAAEPPARSPPRVIPGVSALRDAGVRFVKKRTPRDMFDITFDTKRGVLEMPPMAIDQAQLPLLVNLIAFEQSRGRRTPGPGGAPLSSYAALMSSLVRTGKDVEELQAEGIVDNMLSSDDEAATKFFQPLGDCCSLNYDDHLFAPLFAGVKSYHDNSWHRHRAKFMRDHCSNPWSICAFVLAVLAFFFSLFNQTVSIYNLAHPQQPPPATHGQ</sequence>
<dbReference type="PANTHER" id="PTHR31170:SF18">
    <property type="entry name" value="(WILD MALAYSIAN BANANA) HYPOTHETICAL PROTEIN"/>
    <property type="match status" value="1"/>
</dbReference>
<gene>
    <name evidence="2" type="ORF">URODEC1_LOCUS2359</name>
</gene>
<accession>A0ABC8VDL7</accession>
<keyword evidence="1" id="KW-0472">Membrane</keyword>
<evidence type="ECO:0000313" key="2">
    <source>
        <dbReference type="EMBL" id="CAL4888737.1"/>
    </source>
</evidence>
<name>A0ABC8VDL7_9POAL</name>
<proteinExistence type="predicted"/>
<evidence type="ECO:0000313" key="3">
    <source>
        <dbReference type="Proteomes" id="UP001497457"/>
    </source>
</evidence>
<keyword evidence="1" id="KW-0812">Transmembrane</keyword>
<feature type="transmembrane region" description="Helical" evidence="1">
    <location>
        <begin position="443"/>
        <end position="461"/>
    </location>
</feature>
<protein>
    <submittedName>
        <fullName evidence="2">Uncharacterized protein</fullName>
    </submittedName>
</protein>
<dbReference type="InterPro" id="IPR004158">
    <property type="entry name" value="DUF247_pln"/>
</dbReference>
<evidence type="ECO:0000256" key="1">
    <source>
        <dbReference type="SAM" id="Phobius"/>
    </source>
</evidence>